<feature type="region of interest" description="Disordered" evidence="2">
    <location>
        <begin position="644"/>
        <end position="668"/>
    </location>
</feature>
<dbReference type="RefSeq" id="WP_203728808.1">
    <property type="nucleotide sequence ID" value="NZ_BAAATX010000010.1"/>
</dbReference>
<accession>A0ABQ3YZS8</accession>
<feature type="coiled-coil region" evidence="1">
    <location>
        <begin position="947"/>
        <end position="1019"/>
    </location>
</feature>
<keyword evidence="4" id="KW-1185">Reference proteome</keyword>
<evidence type="ECO:0000313" key="4">
    <source>
        <dbReference type="Proteomes" id="UP000637628"/>
    </source>
</evidence>
<feature type="region of interest" description="Disordered" evidence="2">
    <location>
        <begin position="355"/>
        <end position="377"/>
    </location>
</feature>
<gene>
    <name evidence="3" type="ORF">Adu01nite_44440</name>
</gene>
<keyword evidence="1" id="KW-0175">Coiled coil</keyword>
<reference evidence="3 4" key="1">
    <citation type="submission" date="2021-01" db="EMBL/GenBank/DDBJ databases">
        <title>Whole genome shotgun sequence of Actinoplanes durhamensis NBRC 14914.</title>
        <authorList>
            <person name="Komaki H."/>
            <person name="Tamura T."/>
        </authorList>
    </citation>
    <scope>NUCLEOTIDE SEQUENCE [LARGE SCALE GENOMIC DNA]</scope>
    <source>
        <strain evidence="3 4">NBRC 14914</strain>
    </source>
</reference>
<name>A0ABQ3YZS8_9ACTN</name>
<protein>
    <submittedName>
        <fullName evidence="3">Uncharacterized protein</fullName>
    </submittedName>
</protein>
<sequence>MPEENPVTPILGGDSCTAKLPTWGVTREFRFGQFIRLYNETVTDTGRVVSIPIVLNTGGDIVETPARITRTQRLALKAGLNGNGAAGPGPLSTAGAGAAPVLGLNVIAAGVDPSRAVSGTADLTLAVSDVDGLVGTGTVMIKDQKFAVDLGAAAAARLRGGESVLTVATEPGGKSAVVRLAPEVTAVTLEAAAVDKALASRQIGTELGTVTLDENGIRDLLATGTLTAPAVRDGVATGLARISMPGAGEVPLSPPAALAMAIGDLAEFLAYPVVPTTSGGGIVLKLGAEEIRGLRRGEQITTRAGDDEIKLVVPRTGDTLPEGFELLGRARPINQLDIRYDLRWMTRDLAHSYNIKNGGGSTPTQQPPTQNTTPTGNGLIDLSTVGLPVAVLLPWKQTWTLKGFTRGNLISSLAMAPGEETTITVSSWERRSKSLVQSAETDIEQSFDYSSSTRDTEDVMREVTSTNEFDAQAYGSLDASYSPGVASIRVQVGGEVSNAQSLANATKSSTQHVRESTNHAATRVRSRRVTTITESIETEQRTSVVRTIRNPNQGHTLTMNFHEVLAHYDINLVFNKAGVRIVVLVPNPVEIATFTELHVRVNEATLRAGLLDSALVDGFEACRLLEAYKQAADELRYLAGAAKSERDLDRQRETPTASQPAKPGNPYTATVNSILTDLKRRAAAFTSVDVGGALTSIAAHRSPSATELSSAQRWLWKRLVGAKFGTGLTTELDRLTGATISPEAARSLLSAVPPAGSAPALDSLGGLGDKDKEDAGLAGRITAMPGYVFWDWGTFWYPNGKKEGIYDVEDGGIPGALAQLKTAFQNWEAKEAEGSGQQAAAAVVAAASEEQTTTTIADKLEMKFGAEMIGSARERSQTLLTHLNQHRDYYRYVLFQALPPSEQLQRLMEGAPQLKIGMFEPHVVASDGPNLAIPLAPLAESTLMKVINSLATEMEKATREAEASGDRIATDTVILPTPGISVESWRGDCEALEDHLVELRKAEARRAVAEARSAELEADRRAARIAAEDYSDPLTPPNAFAVKVESVDSEG</sequence>
<comment type="caution">
    <text evidence="3">The sequence shown here is derived from an EMBL/GenBank/DDBJ whole genome shotgun (WGS) entry which is preliminary data.</text>
</comment>
<feature type="compositionally biased region" description="Low complexity" evidence="2">
    <location>
        <begin position="362"/>
        <end position="377"/>
    </location>
</feature>
<evidence type="ECO:0000256" key="2">
    <source>
        <dbReference type="SAM" id="MobiDB-lite"/>
    </source>
</evidence>
<feature type="compositionally biased region" description="Basic and acidic residues" evidence="2">
    <location>
        <begin position="644"/>
        <end position="653"/>
    </location>
</feature>
<evidence type="ECO:0000256" key="1">
    <source>
        <dbReference type="SAM" id="Coils"/>
    </source>
</evidence>
<dbReference type="EMBL" id="BOML01000035">
    <property type="protein sequence ID" value="GIE03094.1"/>
    <property type="molecule type" value="Genomic_DNA"/>
</dbReference>
<dbReference type="Proteomes" id="UP000637628">
    <property type="component" value="Unassembled WGS sequence"/>
</dbReference>
<evidence type="ECO:0000313" key="3">
    <source>
        <dbReference type="EMBL" id="GIE03094.1"/>
    </source>
</evidence>
<proteinExistence type="predicted"/>
<organism evidence="3 4">
    <name type="scientific">Paractinoplanes durhamensis</name>
    <dbReference type="NCBI Taxonomy" id="113563"/>
    <lineage>
        <taxon>Bacteria</taxon>
        <taxon>Bacillati</taxon>
        <taxon>Actinomycetota</taxon>
        <taxon>Actinomycetes</taxon>
        <taxon>Micromonosporales</taxon>
        <taxon>Micromonosporaceae</taxon>
        <taxon>Paractinoplanes</taxon>
    </lineage>
</organism>